<evidence type="ECO:0000313" key="1">
    <source>
        <dbReference type="EMBL" id="TYB41351.1"/>
    </source>
</evidence>
<dbReference type="PANTHER" id="PTHR36529:SF1">
    <property type="entry name" value="GLYCOSYLTRANSFERASE"/>
    <property type="match status" value="1"/>
</dbReference>
<dbReference type="PANTHER" id="PTHR36529">
    <property type="entry name" value="SLL1095 PROTEIN"/>
    <property type="match status" value="1"/>
</dbReference>
<sequence length="231" mass="23222">MTPAAEPETPPADLVVDLVVIAKEPVPGRVKTRLSPFYTPAEAAALAEAALRDTLAAVTAAPAGRRTLALSGAPGPWLPGGVAVVAQRGGGLDERLAAAFADAYAGRPLVLIGMDTPQVTPALLGAAGRALARRDAVLGPASDGGFWLLGLRRPDARLLRGVPMSTPRTGAAQLARLRAAGLAVAVLPELTDVDVPADAAAVAGLAPATRFAAAVRALRPARAAREGGVPA</sequence>
<dbReference type="NCBIfam" id="TIGR04282">
    <property type="entry name" value="glyco_like_cofC"/>
    <property type="match status" value="1"/>
</dbReference>
<dbReference type="RefSeq" id="WP_067886411.1">
    <property type="nucleotide sequence ID" value="NZ_VSFG01000010.1"/>
</dbReference>
<dbReference type="Proteomes" id="UP000323380">
    <property type="component" value="Unassembled WGS sequence"/>
</dbReference>
<dbReference type="AlphaFoldDB" id="A0A5D0NAL8"/>
<comment type="caution">
    <text evidence="1">The sequence shown here is derived from an EMBL/GenBank/DDBJ whole genome shotgun (WGS) entry which is preliminary data.</text>
</comment>
<dbReference type="EMBL" id="VSFG01000010">
    <property type="protein sequence ID" value="TYB41351.1"/>
    <property type="molecule type" value="Genomic_DNA"/>
</dbReference>
<evidence type="ECO:0000313" key="2">
    <source>
        <dbReference type="Proteomes" id="UP000323380"/>
    </source>
</evidence>
<proteinExistence type="predicted"/>
<dbReference type="SUPFAM" id="SSF53448">
    <property type="entry name" value="Nucleotide-diphospho-sugar transferases"/>
    <property type="match status" value="1"/>
</dbReference>
<reference evidence="1 2" key="1">
    <citation type="submission" date="2019-08" db="EMBL/GenBank/DDBJ databases">
        <title>Actinomadura sp. nov. CYP1-5 isolated from mountain soil.</title>
        <authorList>
            <person name="Songsumanus A."/>
            <person name="Kuncharoen N."/>
            <person name="Kudo T."/>
            <person name="Yuki M."/>
            <person name="Igarashi Y."/>
            <person name="Tanasupawat S."/>
        </authorList>
    </citation>
    <scope>NUCLEOTIDE SEQUENCE [LARGE SCALE GENOMIC DNA]</scope>
    <source>
        <strain evidence="1 2">JCM 14158</strain>
    </source>
</reference>
<dbReference type="Pfam" id="PF09837">
    <property type="entry name" value="DUF2064"/>
    <property type="match status" value="1"/>
</dbReference>
<keyword evidence="2" id="KW-1185">Reference proteome</keyword>
<accession>A0A5D0NAL8</accession>
<dbReference type="InterPro" id="IPR018641">
    <property type="entry name" value="Trfase_1_rSAM/seldom-assoc"/>
</dbReference>
<organism evidence="1 2">
    <name type="scientific">Actinomadura chibensis</name>
    <dbReference type="NCBI Taxonomy" id="392828"/>
    <lineage>
        <taxon>Bacteria</taxon>
        <taxon>Bacillati</taxon>
        <taxon>Actinomycetota</taxon>
        <taxon>Actinomycetes</taxon>
        <taxon>Streptosporangiales</taxon>
        <taxon>Thermomonosporaceae</taxon>
        <taxon>Actinomadura</taxon>
    </lineage>
</organism>
<name>A0A5D0NAL8_9ACTN</name>
<dbReference type="InterPro" id="IPR029044">
    <property type="entry name" value="Nucleotide-diphossugar_trans"/>
</dbReference>
<gene>
    <name evidence="1" type="ORF">FXF69_35020</name>
</gene>
<protein>
    <submittedName>
        <fullName evidence="1">DUF2064 domain-containing protein</fullName>
    </submittedName>
</protein>
<dbReference type="Gene3D" id="3.90.550.10">
    <property type="entry name" value="Spore Coat Polysaccharide Biosynthesis Protein SpsA, Chain A"/>
    <property type="match status" value="1"/>
</dbReference>
<dbReference type="STRING" id="1220554.GCA_001552135_01347"/>